<evidence type="ECO:0000313" key="2">
    <source>
        <dbReference type="Proteomes" id="UP000814128"/>
    </source>
</evidence>
<organism evidence="1 2">
    <name type="scientific">Vararia minispora EC-137</name>
    <dbReference type="NCBI Taxonomy" id="1314806"/>
    <lineage>
        <taxon>Eukaryota</taxon>
        <taxon>Fungi</taxon>
        <taxon>Dikarya</taxon>
        <taxon>Basidiomycota</taxon>
        <taxon>Agaricomycotina</taxon>
        <taxon>Agaricomycetes</taxon>
        <taxon>Russulales</taxon>
        <taxon>Lachnocladiaceae</taxon>
        <taxon>Vararia</taxon>
    </lineage>
</organism>
<proteinExistence type="predicted"/>
<name>A0ACB8QMA2_9AGAM</name>
<dbReference type="Proteomes" id="UP000814128">
    <property type="component" value="Unassembled WGS sequence"/>
</dbReference>
<sequence length="206" mass="22640">MADGENLSNVTQIVGGSNDNMFVAIDRENVHGLNLAVPEDAKETIKPWDERESTDKFAQSNVDDQMIIHIPFVQNVRLRSILIKSGRGELTPRRLRVFANHANIIDFTDADDGRPSVDIALQEGQTSVTEYPLHVAAFANIHTLTLYFSNSTGGDLSRIYFIGFKGDLRTPRKEGTNKLPIPAANAADAPLIDKAAEKRASQPTAK</sequence>
<keyword evidence="2" id="KW-1185">Reference proteome</keyword>
<dbReference type="EMBL" id="MU273534">
    <property type="protein sequence ID" value="KAI0032858.1"/>
    <property type="molecule type" value="Genomic_DNA"/>
</dbReference>
<comment type="caution">
    <text evidence="1">The sequence shown here is derived from an EMBL/GenBank/DDBJ whole genome shotgun (WGS) entry which is preliminary data.</text>
</comment>
<evidence type="ECO:0000313" key="1">
    <source>
        <dbReference type="EMBL" id="KAI0032858.1"/>
    </source>
</evidence>
<reference evidence="1" key="1">
    <citation type="submission" date="2021-02" db="EMBL/GenBank/DDBJ databases">
        <authorList>
            <consortium name="DOE Joint Genome Institute"/>
            <person name="Ahrendt S."/>
            <person name="Looney B.P."/>
            <person name="Miyauchi S."/>
            <person name="Morin E."/>
            <person name="Drula E."/>
            <person name="Courty P.E."/>
            <person name="Chicoki N."/>
            <person name="Fauchery L."/>
            <person name="Kohler A."/>
            <person name="Kuo A."/>
            <person name="Labutti K."/>
            <person name="Pangilinan J."/>
            <person name="Lipzen A."/>
            <person name="Riley R."/>
            <person name="Andreopoulos W."/>
            <person name="He G."/>
            <person name="Johnson J."/>
            <person name="Barry K.W."/>
            <person name="Grigoriev I.V."/>
            <person name="Nagy L."/>
            <person name="Hibbett D."/>
            <person name="Henrissat B."/>
            <person name="Matheny P.B."/>
            <person name="Labbe J."/>
            <person name="Martin F."/>
        </authorList>
    </citation>
    <scope>NUCLEOTIDE SEQUENCE</scope>
    <source>
        <strain evidence="1">EC-137</strain>
    </source>
</reference>
<gene>
    <name evidence="1" type="ORF">K488DRAFT_78220</name>
</gene>
<accession>A0ACB8QMA2</accession>
<protein>
    <submittedName>
        <fullName evidence="1">Galactose-binding domain-like protein</fullName>
    </submittedName>
</protein>
<reference evidence="1" key="2">
    <citation type="journal article" date="2022" name="New Phytol.">
        <title>Evolutionary transition to the ectomycorrhizal habit in the genomes of a hyperdiverse lineage of mushroom-forming fungi.</title>
        <authorList>
            <person name="Looney B."/>
            <person name="Miyauchi S."/>
            <person name="Morin E."/>
            <person name="Drula E."/>
            <person name="Courty P.E."/>
            <person name="Kohler A."/>
            <person name="Kuo A."/>
            <person name="LaButti K."/>
            <person name="Pangilinan J."/>
            <person name="Lipzen A."/>
            <person name="Riley R."/>
            <person name="Andreopoulos W."/>
            <person name="He G."/>
            <person name="Johnson J."/>
            <person name="Nolan M."/>
            <person name="Tritt A."/>
            <person name="Barry K.W."/>
            <person name="Grigoriev I.V."/>
            <person name="Nagy L.G."/>
            <person name="Hibbett D."/>
            <person name="Henrissat B."/>
            <person name="Matheny P.B."/>
            <person name="Labbe J."/>
            <person name="Martin F.M."/>
        </authorList>
    </citation>
    <scope>NUCLEOTIDE SEQUENCE</scope>
    <source>
        <strain evidence="1">EC-137</strain>
    </source>
</reference>